<accession>A0A0N1MQB4</accession>
<dbReference type="AlphaFoldDB" id="A0A0N1MQB4"/>
<evidence type="ECO:0000313" key="2">
    <source>
        <dbReference type="EMBL" id="KPH56660.1"/>
    </source>
</evidence>
<evidence type="ECO:0000313" key="1">
    <source>
        <dbReference type="EMBL" id="KPH56585.1"/>
    </source>
</evidence>
<dbReference type="EMBL" id="LHPH01000009">
    <property type="protein sequence ID" value="KPH63194.1"/>
    <property type="molecule type" value="Genomic_DNA"/>
</dbReference>
<dbReference type="Proteomes" id="UP000037848">
    <property type="component" value="Unassembled WGS sequence"/>
</dbReference>
<organism evidence="2 4">
    <name type="scientific">Pseudoalteromonas porphyrae</name>
    <dbReference type="NCBI Taxonomy" id="187330"/>
    <lineage>
        <taxon>Bacteria</taxon>
        <taxon>Pseudomonadati</taxon>
        <taxon>Pseudomonadota</taxon>
        <taxon>Gammaproteobacteria</taxon>
        <taxon>Alteromonadales</taxon>
        <taxon>Pseudoalteromonadaceae</taxon>
        <taxon>Pseudoalteromonas</taxon>
    </lineage>
</organism>
<protein>
    <submittedName>
        <fullName evidence="2">Uncharacterized protein</fullName>
    </submittedName>
</protein>
<sequence length="68" mass="8425">RLIGLDNQRVVEGIYHIQTLNNYMMRWKAWLRRFNGIGTDYIENYLSWFRFMEDNTEYSDQTWIKEAL</sequence>
<comment type="caution">
    <text evidence="2">The sequence shown here is derived from an EMBL/GenBank/DDBJ whole genome shotgun (WGS) entry which is preliminary data.</text>
</comment>
<evidence type="ECO:0000313" key="3">
    <source>
        <dbReference type="EMBL" id="KPH63194.1"/>
    </source>
</evidence>
<gene>
    <name evidence="3" type="ORF">ADS77_09615</name>
    <name evidence="2" type="ORF">ADS77_20830</name>
    <name evidence="1" type="ORF">ADS77_21415</name>
</gene>
<dbReference type="EMBL" id="LHPH01000041">
    <property type="protein sequence ID" value="KPH56660.1"/>
    <property type="molecule type" value="Genomic_DNA"/>
</dbReference>
<feature type="non-terminal residue" evidence="2">
    <location>
        <position position="1"/>
    </location>
</feature>
<evidence type="ECO:0000313" key="4">
    <source>
        <dbReference type="Proteomes" id="UP000037848"/>
    </source>
</evidence>
<reference evidence="2 4" key="1">
    <citation type="submission" date="2015-08" db="EMBL/GenBank/DDBJ databases">
        <title>Draft Genome Sequence of Pseudoalteromonas porphyrae UCD-SED14.</title>
        <authorList>
            <person name="Coil D.A."/>
            <person name="Jospin G."/>
            <person name="Lee R.D."/>
            <person name="Eisen J.A."/>
        </authorList>
    </citation>
    <scope>NUCLEOTIDE SEQUENCE [LARGE SCALE GENOMIC DNA]</scope>
    <source>
        <strain evidence="2 4">UCD-SED14</strain>
    </source>
</reference>
<name>A0A0N1MQB4_9GAMM</name>
<keyword evidence="4" id="KW-1185">Reference proteome</keyword>
<dbReference type="EMBL" id="LHPH01000105">
    <property type="protein sequence ID" value="KPH56585.1"/>
    <property type="molecule type" value="Genomic_DNA"/>
</dbReference>
<proteinExistence type="predicted"/>
<dbReference type="PATRIC" id="fig|187330.3.peg.3099"/>